<feature type="domain" description="HTH tetR-type" evidence="5">
    <location>
        <begin position="12"/>
        <end position="72"/>
    </location>
</feature>
<reference evidence="6" key="1">
    <citation type="submission" date="2021-01" db="EMBL/GenBank/DDBJ databases">
        <title>Whole genome shotgun sequence of Actinocatenispora rupis NBRC 107355.</title>
        <authorList>
            <person name="Komaki H."/>
            <person name="Tamura T."/>
        </authorList>
    </citation>
    <scope>NUCLEOTIDE SEQUENCE</scope>
    <source>
        <strain evidence="6">NBRC 107355</strain>
    </source>
</reference>
<evidence type="ECO:0000313" key="6">
    <source>
        <dbReference type="EMBL" id="GID09256.1"/>
    </source>
</evidence>
<dbReference type="InterPro" id="IPR001647">
    <property type="entry name" value="HTH_TetR"/>
</dbReference>
<dbReference type="PANTHER" id="PTHR30055">
    <property type="entry name" value="HTH-TYPE TRANSCRIPTIONAL REGULATOR RUTR"/>
    <property type="match status" value="1"/>
</dbReference>
<dbReference type="Proteomes" id="UP000612808">
    <property type="component" value="Unassembled WGS sequence"/>
</dbReference>
<dbReference type="InterPro" id="IPR023772">
    <property type="entry name" value="DNA-bd_HTH_TetR-type_CS"/>
</dbReference>
<evidence type="ECO:0000256" key="1">
    <source>
        <dbReference type="ARBA" id="ARBA00023015"/>
    </source>
</evidence>
<keyword evidence="3" id="KW-0804">Transcription</keyword>
<sequence>MTDEGLRERKKRRTRQAISDAAMDLFLARGFRQVSVADIAAAAEVSKPTLFKYFATKEDLLLDRIADHREETARVVRDRPAGVDPLDALHRHFRDRLADRDPVTGLNDAPETIALRDILYGTPSLAAHLMRYAGASEAALAEALAETGADPLTCRLAAAQITVVLLALAEDNWRRVAGGGRADDLHAEAAAAADHAFALLAGGLSVHFGQPAASAR</sequence>
<evidence type="ECO:0000256" key="3">
    <source>
        <dbReference type="ARBA" id="ARBA00023163"/>
    </source>
</evidence>
<gene>
    <name evidence="6" type="ORF">Aru02nite_01450</name>
</gene>
<dbReference type="GO" id="GO:0000976">
    <property type="term" value="F:transcription cis-regulatory region binding"/>
    <property type="evidence" value="ECO:0007669"/>
    <property type="project" value="TreeGrafter"/>
</dbReference>
<protein>
    <submittedName>
        <fullName evidence="6">TetR family transcriptional regulator</fullName>
    </submittedName>
</protein>
<dbReference type="SUPFAM" id="SSF46689">
    <property type="entry name" value="Homeodomain-like"/>
    <property type="match status" value="1"/>
</dbReference>
<dbReference type="PROSITE" id="PS01081">
    <property type="entry name" value="HTH_TETR_1"/>
    <property type="match status" value="1"/>
</dbReference>
<comment type="caution">
    <text evidence="6">The sequence shown here is derived from an EMBL/GenBank/DDBJ whole genome shotgun (WGS) entry which is preliminary data.</text>
</comment>
<dbReference type="PRINTS" id="PR00455">
    <property type="entry name" value="HTHTETR"/>
</dbReference>
<keyword evidence="2 4" id="KW-0238">DNA-binding</keyword>
<accession>A0A8J3J0H7</accession>
<dbReference type="PROSITE" id="PS50977">
    <property type="entry name" value="HTH_TETR_2"/>
    <property type="match status" value="1"/>
</dbReference>
<dbReference type="InterPro" id="IPR050109">
    <property type="entry name" value="HTH-type_TetR-like_transc_reg"/>
</dbReference>
<dbReference type="GO" id="GO:0003700">
    <property type="term" value="F:DNA-binding transcription factor activity"/>
    <property type="evidence" value="ECO:0007669"/>
    <property type="project" value="TreeGrafter"/>
</dbReference>
<evidence type="ECO:0000256" key="4">
    <source>
        <dbReference type="PROSITE-ProRule" id="PRU00335"/>
    </source>
</evidence>
<name>A0A8J3J0H7_9ACTN</name>
<organism evidence="6 7">
    <name type="scientific">Actinocatenispora rupis</name>
    <dbReference type="NCBI Taxonomy" id="519421"/>
    <lineage>
        <taxon>Bacteria</taxon>
        <taxon>Bacillati</taxon>
        <taxon>Actinomycetota</taxon>
        <taxon>Actinomycetes</taxon>
        <taxon>Micromonosporales</taxon>
        <taxon>Micromonosporaceae</taxon>
        <taxon>Actinocatenispora</taxon>
    </lineage>
</organism>
<dbReference type="InterPro" id="IPR009057">
    <property type="entry name" value="Homeodomain-like_sf"/>
</dbReference>
<evidence type="ECO:0000313" key="7">
    <source>
        <dbReference type="Proteomes" id="UP000612808"/>
    </source>
</evidence>
<evidence type="ECO:0000256" key="2">
    <source>
        <dbReference type="ARBA" id="ARBA00023125"/>
    </source>
</evidence>
<keyword evidence="7" id="KW-1185">Reference proteome</keyword>
<dbReference type="GO" id="GO:0045892">
    <property type="term" value="P:negative regulation of DNA-templated transcription"/>
    <property type="evidence" value="ECO:0007669"/>
    <property type="project" value="UniProtKB-ARBA"/>
</dbReference>
<dbReference type="Gene3D" id="1.10.357.10">
    <property type="entry name" value="Tetracycline Repressor, domain 2"/>
    <property type="match status" value="1"/>
</dbReference>
<dbReference type="EMBL" id="BOMB01000001">
    <property type="protein sequence ID" value="GID09256.1"/>
    <property type="molecule type" value="Genomic_DNA"/>
</dbReference>
<dbReference type="AlphaFoldDB" id="A0A8J3J0H7"/>
<feature type="DNA-binding region" description="H-T-H motif" evidence="4">
    <location>
        <begin position="35"/>
        <end position="54"/>
    </location>
</feature>
<dbReference type="Pfam" id="PF00440">
    <property type="entry name" value="TetR_N"/>
    <property type="match status" value="1"/>
</dbReference>
<dbReference type="FunFam" id="1.10.10.60:FF:000141">
    <property type="entry name" value="TetR family transcriptional regulator"/>
    <property type="match status" value="1"/>
</dbReference>
<dbReference type="PANTHER" id="PTHR30055:SF234">
    <property type="entry name" value="HTH-TYPE TRANSCRIPTIONAL REGULATOR BETI"/>
    <property type="match status" value="1"/>
</dbReference>
<dbReference type="RefSeq" id="WP_203654023.1">
    <property type="nucleotide sequence ID" value="NZ_BAAAZM010000016.1"/>
</dbReference>
<proteinExistence type="predicted"/>
<keyword evidence="1" id="KW-0805">Transcription regulation</keyword>
<evidence type="ECO:0000259" key="5">
    <source>
        <dbReference type="PROSITE" id="PS50977"/>
    </source>
</evidence>